<proteinExistence type="predicted"/>
<feature type="region of interest" description="Disordered" evidence="1">
    <location>
        <begin position="583"/>
        <end position="757"/>
    </location>
</feature>
<feature type="compositionally biased region" description="Polar residues" evidence="1">
    <location>
        <begin position="59"/>
        <end position="68"/>
    </location>
</feature>
<feature type="compositionally biased region" description="Polar residues" evidence="1">
    <location>
        <begin position="608"/>
        <end position="626"/>
    </location>
</feature>
<feature type="region of interest" description="Disordered" evidence="1">
    <location>
        <begin position="306"/>
        <end position="569"/>
    </location>
</feature>
<organism evidence="2 3">
    <name type="scientific">Fusarium agapanthi</name>
    <dbReference type="NCBI Taxonomy" id="1803897"/>
    <lineage>
        <taxon>Eukaryota</taxon>
        <taxon>Fungi</taxon>
        <taxon>Dikarya</taxon>
        <taxon>Ascomycota</taxon>
        <taxon>Pezizomycotina</taxon>
        <taxon>Sordariomycetes</taxon>
        <taxon>Hypocreomycetidae</taxon>
        <taxon>Hypocreales</taxon>
        <taxon>Nectriaceae</taxon>
        <taxon>Fusarium</taxon>
        <taxon>Fusarium fujikuroi species complex</taxon>
    </lineage>
</organism>
<evidence type="ECO:0000313" key="2">
    <source>
        <dbReference type="EMBL" id="KAF4498352.1"/>
    </source>
</evidence>
<accession>A0A9P5EES8</accession>
<evidence type="ECO:0000256" key="1">
    <source>
        <dbReference type="SAM" id="MobiDB-lite"/>
    </source>
</evidence>
<dbReference type="InterPro" id="IPR029063">
    <property type="entry name" value="SAM-dependent_MTases_sf"/>
</dbReference>
<feature type="compositionally biased region" description="Basic residues" evidence="1">
    <location>
        <begin position="721"/>
        <end position="733"/>
    </location>
</feature>
<dbReference type="CDD" id="cd02440">
    <property type="entry name" value="AdoMet_MTases"/>
    <property type="match status" value="1"/>
</dbReference>
<feature type="compositionally biased region" description="Basic and acidic residues" evidence="1">
    <location>
        <begin position="465"/>
        <end position="474"/>
    </location>
</feature>
<feature type="compositionally biased region" description="Polar residues" evidence="1">
    <location>
        <begin position="221"/>
        <end position="233"/>
    </location>
</feature>
<feature type="compositionally biased region" description="Polar residues" evidence="1">
    <location>
        <begin position="800"/>
        <end position="819"/>
    </location>
</feature>
<feature type="compositionally biased region" description="Polar residues" evidence="1">
    <location>
        <begin position="1"/>
        <end position="17"/>
    </location>
</feature>
<evidence type="ECO:0008006" key="4">
    <source>
        <dbReference type="Google" id="ProtNLM"/>
    </source>
</evidence>
<protein>
    <recommendedName>
        <fullName evidence="4">Methyltransferase type 11 domain-containing protein</fullName>
    </recommendedName>
</protein>
<feature type="region of interest" description="Disordered" evidence="1">
    <location>
        <begin position="795"/>
        <end position="956"/>
    </location>
</feature>
<feature type="compositionally biased region" description="Polar residues" evidence="1">
    <location>
        <begin position="262"/>
        <end position="273"/>
    </location>
</feature>
<feature type="compositionally biased region" description="Polar residues" evidence="1">
    <location>
        <begin position="242"/>
        <end position="255"/>
    </location>
</feature>
<feature type="compositionally biased region" description="Polar residues" evidence="1">
    <location>
        <begin position="95"/>
        <end position="106"/>
    </location>
</feature>
<feature type="compositionally biased region" description="Polar residues" evidence="1">
    <location>
        <begin position="542"/>
        <end position="566"/>
    </location>
</feature>
<dbReference type="Gene3D" id="3.40.50.150">
    <property type="entry name" value="Vaccinia Virus protein VP39"/>
    <property type="match status" value="1"/>
</dbReference>
<feature type="compositionally biased region" description="Polar residues" evidence="1">
    <location>
        <begin position="389"/>
        <end position="399"/>
    </location>
</feature>
<feature type="compositionally biased region" description="Basic and acidic residues" evidence="1">
    <location>
        <begin position="830"/>
        <end position="841"/>
    </location>
</feature>
<dbReference type="Proteomes" id="UP000737391">
    <property type="component" value="Unassembled WGS sequence"/>
</dbReference>
<feature type="compositionally biased region" description="Low complexity" evidence="1">
    <location>
        <begin position="589"/>
        <end position="600"/>
    </location>
</feature>
<feature type="region of interest" description="Disordered" evidence="1">
    <location>
        <begin position="1360"/>
        <end position="1391"/>
    </location>
</feature>
<feature type="compositionally biased region" description="Low complexity" evidence="1">
    <location>
        <begin position="1135"/>
        <end position="1145"/>
    </location>
</feature>
<feature type="compositionally biased region" description="Pro residues" evidence="1">
    <location>
        <begin position="329"/>
        <end position="339"/>
    </location>
</feature>
<feature type="compositionally biased region" description="Low complexity" evidence="1">
    <location>
        <begin position="307"/>
        <end position="316"/>
    </location>
</feature>
<feature type="compositionally biased region" description="Low complexity" evidence="1">
    <location>
        <begin position="364"/>
        <end position="379"/>
    </location>
</feature>
<feature type="compositionally biased region" description="Polar residues" evidence="1">
    <location>
        <begin position="680"/>
        <end position="700"/>
    </location>
</feature>
<feature type="region of interest" description="Disordered" evidence="1">
    <location>
        <begin position="1"/>
        <end position="147"/>
    </location>
</feature>
<feature type="compositionally biased region" description="Low complexity" evidence="1">
    <location>
        <begin position="122"/>
        <end position="135"/>
    </location>
</feature>
<dbReference type="OrthoDB" id="5382952at2759"/>
<dbReference type="EMBL" id="LUFC02000350">
    <property type="protein sequence ID" value="KAF4498352.1"/>
    <property type="molecule type" value="Genomic_DNA"/>
</dbReference>
<feature type="compositionally biased region" description="Polar residues" evidence="1">
    <location>
        <begin position="478"/>
        <end position="488"/>
    </location>
</feature>
<feature type="compositionally biased region" description="Polar residues" evidence="1">
    <location>
        <begin position="935"/>
        <end position="951"/>
    </location>
</feature>
<feature type="compositionally biased region" description="Basic and acidic residues" evidence="1">
    <location>
        <begin position="187"/>
        <end position="202"/>
    </location>
</feature>
<sequence length="1460" mass="158545">MGSEPGVTSNAPKQLNRSGRREEIPRSLPKPSSFSRPSARTPQPFTTTTRRPSIPQPVSRPSLNHQAQSWGSSSTSASTRSTTNHRGGSGSSSSAQSMDNPRSNLNVLRRKKSSLSGDVKTTRTGSSRTDSSSSSQHKRQGSLDPAFGFHLDRELTSSPAEIQIAEVVEVKKPSKSPVIYPELDRYRNIRRPSDSSDNRIEVPFRLATHDLPPPTPASLLFSGTSGSPSTRFSESPGPGSYSRDTTPTSIASQSPGLVAPLRTQNKNRLQSPILNRPPVTRRAGGSFPNEVDAITVDPHGLAAVRESLTSSSSNSTVREATIKKKTKNLPPPPPSPPPRKSSQFFREETSSPKSVRKVSRPVLRSPSPERSAQSSASPRAVPPSRPSRNGTPDMQSQLFNPMPVIHSNLSTQSLPTTERRGSESAAKAALSPPKPQYSHGGRTASTSQLPIRGELYAQPAAKATAESKKGKGLEPPRTTRTPSPNVATSSFSRFPFFSRKKHSNVTQAEKNEKEKKTIRKGPVAGTGHEGYGRIGASKRRSGSISNMTRNSPGSQTTQEPRSSNDSFFADRVNPVVIAGGAVIENRNASSEISRSVSSQSLATEESRFGSTQSLAASQDQPRNTLWPSPMSRTPHPAFGARRPSESSDSEGPTMKSTLAFRRSVHRLRSSPDDPLKLPQPINTSGYTSSPMTSFDTSVMSDESHFELQREISHEAKSSHPAPKKLVKRPRSPRKWNLFGRSAQTQQPKQSEKVSATVKPVEKKPLAFYAMMDSSEQEDSEPMDIQDVLRFAEVYGKSPSVGGTSELSQGTPEMRSSTNSPVRPAEPAQPPRRESVEMETKPRLPVPHQTSMYKKPTLQPPSTSTTAGRRSRLPQVGRIPKVVSNRTEHVSPMSFSRPFRASMQLAPENLEVYDPESIAKGPSPSRPSTPVPDLTTDGSTAGSTNNLSSRDSNPPALSRVEKEFLAFSPRKDSEGTIGTSSSSCSGILAFSGSTAVIPQPYDPPAEDEVWDEYDDLLGEDAGKALPSATSSRGTPFHLETYESKLASKEKPLESPTIVFDKKACRQSKATTISSTCSADMTERLRAAFQPHPSPSTPFSVSKFVSGYEGRNTNTDVPAAGEVSRRSSRSSRKTRLSDASSSSEDGSPLAQVNLRVGSMTVSKWLTFGHVLFSDVRHELVPVEGSLKRHSILVIDGLGNDDWSFYAAETYPAATFFNLSPRAPLPEELKSSSSSFPLSPPNHHQIQYISHLDKFPFAPQSFTAVVYRFPVAAPEAYYRSILTEARRVLKPGGFIELSILDVDLNNMGNKGRRTVRSLKERINEKTPDTSLGSTADLIVRLLGKVGFTTIKAARVGVPVASSVTRSDSKADKGKATAEKKKDLPSLSEMMSDNSPLADEGITKMVSRVGRWWYTRCYENAAENPSGKSIWSDKALLSESEELGTSLKLMVCCARAPLERITSV</sequence>
<comment type="caution">
    <text evidence="2">The sequence shown here is derived from an EMBL/GenBank/DDBJ whole genome shotgun (WGS) entry which is preliminary data.</text>
</comment>
<evidence type="ECO:0000313" key="3">
    <source>
        <dbReference type="Proteomes" id="UP000737391"/>
    </source>
</evidence>
<feature type="compositionally biased region" description="Low complexity" evidence="1">
    <location>
        <begin position="40"/>
        <end position="52"/>
    </location>
</feature>
<feature type="compositionally biased region" description="Low complexity" evidence="1">
    <location>
        <begin position="69"/>
        <end position="94"/>
    </location>
</feature>
<feature type="region of interest" description="Disordered" evidence="1">
    <location>
        <begin position="187"/>
        <end position="292"/>
    </location>
</feature>
<feature type="compositionally biased region" description="Basic and acidic residues" evidence="1">
    <location>
        <begin position="1363"/>
        <end position="1380"/>
    </location>
</feature>
<keyword evidence="3" id="KW-1185">Reference proteome</keyword>
<feature type="compositionally biased region" description="Polar residues" evidence="1">
    <location>
        <begin position="407"/>
        <end position="416"/>
    </location>
</feature>
<feature type="compositionally biased region" description="Basic and acidic residues" evidence="1">
    <location>
        <begin position="701"/>
        <end position="717"/>
    </location>
</feature>
<reference evidence="2" key="1">
    <citation type="submission" date="2020-01" db="EMBL/GenBank/DDBJ databases">
        <title>Identification and distribution of gene clusters putatively required for synthesis of sphingolipid metabolism inhibitors in phylogenetically diverse species of the filamentous fungus Fusarium.</title>
        <authorList>
            <person name="Kim H.-S."/>
            <person name="Busman M."/>
            <person name="Brown D.W."/>
            <person name="Divon H."/>
            <person name="Uhlig S."/>
            <person name="Proctor R.H."/>
        </authorList>
    </citation>
    <scope>NUCLEOTIDE SEQUENCE</scope>
    <source>
        <strain evidence="2">NRRL 31653</strain>
    </source>
</reference>
<gene>
    <name evidence="2" type="ORF">FAGAP_5477</name>
</gene>
<name>A0A9P5EES8_9HYPO</name>
<feature type="region of interest" description="Disordered" evidence="1">
    <location>
        <begin position="1108"/>
        <end position="1146"/>
    </location>
</feature>
<dbReference type="SUPFAM" id="SSF53335">
    <property type="entry name" value="S-adenosyl-L-methionine-dependent methyltransferases"/>
    <property type="match status" value="1"/>
</dbReference>